<evidence type="ECO:0000256" key="1">
    <source>
        <dbReference type="SAM" id="SignalP"/>
    </source>
</evidence>
<dbReference type="RefSeq" id="WP_285523509.1">
    <property type="nucleotide sequence ID" value="NZ_JASNGB010000086.1"/>
</dbReference>
<name>A0ABT7JKL2_9DEIO</name>
<sequence>MNHKGAVLAALALAGLALAAPHRYEMRSFVNVEGKVGGVQPAFAWCDAPGRVLVLRQFDTPAGPARRNAPQYTVTELYEWPKTRAGLGKLRRSEVRIGWPDAGAGQTFHSLKATSGPRQGQSGHLRTSTVENEDPAYRMTRVNEFRLNGTSYRCRYQPQAVFMGSTAQRTVIVWDNGRAATYATRNFDGTPGMYVTGGKVSYDELGPEYIFSGAGGYSYRVKYHDSSAFVQVRRNGKMLQSEHFLAYSVSMPTPSTPIPTVPIKYPSTP</sequence>
<accession>A0ABT7JKL2</accession>
<proteinExistence type="predicted"/>
<keyword evidence="3" id="KW-1185">Reference proteome</keyword>
<dbReference type="Proteomes" id="UP001302059">
    <property type="component" value="Unassembled WGS sequence"/>
</dbReference>
<feature type="chain" id="PRO_5045958785" evidence="1">
    <location>
        <begin position="20"/>
        <end position="269"/>
    </location>
</feature>
<keyword evidence="1" id="KW-0732">Signal</keyword>
<gene>
    <name evidence="2" type="ORF">QOL99_10060</name>
</gene>
<evidence type="ECO:0000313" key="2">
    <source>
        <dbReference type="EMBL" id="MDL2344498.1"/>
    </source>
</evidence>
<protein>
    <submittedName>
        <fullName evidence="2">Uncharacterized protein</fullName>
    </submittedName>
</protein>
<evidence type="ECO:0000313" key="3">
    <source>
        <dbReference type="Proteomes" id="UP001302059"/>
    </source>
</evidence>
<organism evidence="2 3">
    <name type="scientific">Deinococcus rhizophilus</name>
    <dbReference type="NCBI Taxonomy" id="3049544"/>
    <lineage>
        <taxon>Bacteria</taxon>
        <taxon>Thermotogati</taxon>
        <taxon>Deinococcota</taxon>
        <taxon>Deinococci</taxon>
        <taxon>Deinococcales</taxon>
        <taxon>Deinococcaceae</taxon>
        <taxon>Deinococcus</taxon>
    </lineage>
</organism>
<comment type="caution">
    <text evidence="2">The sequence shown here is derived from an EMBL/GenBank/DDBJ whole genome shotgun (WGS) entry which is preliminary data.</text>
</comment>
<reference evidence="2 3" key="1">
    <citation type="submission" date="2023-05" db="EMBL/GenBank/DDBJ databases">
        <authorList>
            <person name="Gao F."/>
        </authorList>
    </citation>
    <scope>NUCLEOTIDE SEQUENCE [LARGE SCALE GENOMIC DNA]</scope>
    <source>
        <strain evidence="2 3">MIMF12</strain>
    </source>
</reference>
<feature type="signal peptide" evidence="1">
    <location>
        <begin position="1"/>
        <end position="19"/>
    </location>
</feature>
<dbReference type="EMBL" id="JASNGB010000086">
    <property type="protein sequence ID" value="MDL2344498.1"/>
    <property type="molecule type" value="Genomic_DNA"/>
</dbReference>